<dbReference type="AlphaFoldDB" id="A0A8H6TYQ8"/>
<sequence length="117" mass="12678">MLPQSLHLEQAVSELPIRLKPVARAAAAGSSSESISLLTLATGDPKSPAPLFLPVFFSNLHPRFVPTADQADAHPDDFRVPVANAVRSLEYLSVTKSIPPDAALAVWYWVGDWISFL</sequence>
<proteinExistence type="predicted"/>
<keyword evidence="2" id="KW-1185">Reference proteome</keyword>
<protein>
    <submittedName>
        <fullName evidence="1">Uncharacterized protein</fullName>
    </submittedName>
</protein>
<name>A0A8H6TYQ8_9AGAR</name>
<dbReference type="EMBL" id="JACAZI010000042">
    <property type="protein sequence ID" value="KAF7326558.1"/>
    <property type="molecule type" value="Genomic_DNA"/>
</dbReference>
<evidence type="ECO:0000313" key="1">
    <source>
        <dbReference type="EMBL" id="KAF7326558.1"/>
    </source>
</evidence>
<organism evidence="1 2">
    <name type="scientific">Mycena venus</name>
    <dbReference type="NCBI Taxonomy" id="2733690"/>
    <lineage>
        <taxon>Eukaryota</taxon>
        <taxon>Fungi</taxon>
        <taxon>Dikarya</taxon>
        <taxon>Basidiomycota</taxon>
        <taxon>Agaricomycotina</taxon>
        <taxon>Agaricomycetes</taxon>
        <taxon>Agaricomycetidae</taxon>
        <taxon>Agaricales</taxon>
        <taxon>Marasmiineae</taxon>
        <taxon>Mycenaceae</taxon>
        <taxon>Mycena</taxon>
    </lineage>
</organism>
<evidence type="ECO:0000313" key="2">
    <source>
        <dbReference type="Proteomes" id="UP000620124"/>
    </source>
</evidence>
<gene>
    <name evidence="1" type="ORF">MVEN_02609000</name>
</gene>
<dbReference type="Proteomes" id="UP000620124">
    <property type="component" value="Unassembled WGS sequence"/>
</dbReference>
<comment type="caution">
    <text evidence="1">The sequence shown here is derived from an EMBL/GenBank/DDBJ whole genome shotgun (WGS) entry which is preliminary data.</text>
</comment>
<accession>A0A8H6TYQ8</accession>
<reference evidence="1" key="1">
    <citation type="submission" date="2020-05" db="EMBL/GenBank/DDBJ databases">
        <title>Mycena genomes resolve the evolution of fungal bioluminescence.</title>
        <authorList>
            <person name="Tsai I.J."/>
        </authorList>
    </citation>
    <scope>NUCLEOTIDE SEQUENCE</scope>
    <source>
        <strain evidence="1">CCC161011</strain>
    </source>
</reference>